<keyword evidence="1" id="KW-0472">Membrane</keyword>
<name>A0A8J2NK90_9HEXA</name>
<keyword evidence="1" id="KW-0812">Transmembrane</keyword>
<accession>A0A8J2NK90</accession>
<dbReference type="Proteomes" id="UP000708208">
    <property type="component" value="Unassembled WGS sequence"/>
</dbReference>
<evidence type="ECO:0000313" key="2">
    <source>
        <dbReference type="EMBL" id="CAG7715981.1"/>
    </source>
</evidence>
<feature type="transmembrane region" description="Helical" evidence="1">
    <location>
        <begin position="49"/>
        <end position="67"/>
    </location>
</feature>
<organism evidence="2 3">
    <name type="scientific">Allacma fusca</name>
    <dbReference type="NCBI Taxonomy" id="39272"/>
    <lineage>
        <taxon>Eukaryota</taxon>
        <taxon>Metazoa</taxon>
        <taxon>Ecdysozoa</taxon>
        <taxon>Arthropoda</taxon>
        <taxon>Hexapoda</taxon>
        <taxon>Collembola</taxon>
        <taxon>Symphypleona</taxon>
        <taxon>Sminthuridae</taxon>
        <taxon>Allacma</taxon>
    </lineage>
</organism>
<evidence type="ECO:0000313" key="3">
    <source>
        <dbReference type="Proteomes" id="UP000708208"/>
    </source>
</evidence>
<protein>
    <submittedName>
        <fullName evidence="2">Uncharacterized protein</fullName>
    </submittedName>
</protein>
<evidence type="ECO:0000256" key="1">
    <source>
        <dbReference type="SAM" id="Phobius"/>
    </source>
</evidence>
<reference evidence="2" key="1">
    <citation type="submission" date="2021-06" db="EMBL/GenBank/DDBJ databases">
        <authorList>
            <person name="Hodson N. C."/>
            <person name="Mongue J. A."/>
            <person name="Jaron S. K."/>
        </authorList>
    </citation>
    <scope>NUCLEOTIDE SEQUENCE</scope>
</reference>
<gene>
    <name evidence="2" type="ORF">AFUS01_LOCUS5514</name>
</gene>
<proteinExistence type="predicted"/>
<sequence length="69" mass="7779">MVRVSPSSSSPSPEIFPRLKKTVLLLIVNVEGWKNILSPYFPHILKVNVTLPIITFKVAAAAYFIYLHL</sequence>
<dbReference type="AlphaFoldDB" id="A0A8J2NK90"/>
<dbReference type="EMBL" id="CAJVCH010035117">
    <property type="protein sequence ID" value="CAG7715981.1"/>
    <property type="molecule type" value="Genomic_DNA"/>
</dbReference>
<keyword evidence="3" id="KW-1185">Reference proteome</keyword>
<keyword evidence="1" id="KW-1133">Transmembrane helix</keyword>
<comment type="caution">
    <text evidence="2">The sequence shown here is derived from an EMBL/GenBank/DDBJ whole genome shotgun (WGS) entry which is preliminary data.</text>
</comment>